<evidence type="ECO:0000256" key="6">
    <source>
        <dbReference type="ARBA" id="ARBA00022692"/>
    </source>
</evidence>
<evidence type="ECO:0000256" key="9">
    <source>
        <dbReference type="ARBA" id="ARBA00023136"/>
    </source>
</evidence>
<keyword evidence="14" id="KW-0573">Peptidoglycan synthesis</keyword>
<evidence type="ECO:0000256" key="5">
    <source>
        <dbReference type="ARBA" id="ARBA00022475"/>
    </source>
</evidence>
<dbReference type="EMBL" id="MHTK01000006">
    <property type="protein sequence ID" value="OHA59700.1"/>
    <property type="molecule type" value="Genomic_DNA"/>
</dbReference>
<comment type="similarity">
    <text evidence="2 14">Belongs to the UppP family.</text>
</comment>
<feature type="transmembrane region" description="Helical" evidence="14">
    <location>
        <begin position="210"/>
        <end position="233"/>
    </location>
</feature>
<evidence type="ECO:0000256" key="14">
    <source>
        <dbReference type="HAMAP-Rule" id="MF_01006"/>
    </source>
</evidence>
<evidence type="ECO:0000256" key="13">
    <source>
        <dbReference type="ARBA" id="ARBA00047594"/>
    </source>
</evidence>
<reference evidence="15 16" key="1">
    <citation type="journal article" date="2016" name="Nat. Commun.">
        <title>Thousands of microbial genomes shed light on interconnected biogeochemical processes in an aquifer system.</title>
        <authorList>
            <person name="Anantharaman K."/>
            <person name="Brown C.T."/>
            <person name="Hug L.A."/>
            <person name="Sharon I."/>
            <person name="Castelle C.J."/>
            <person name="Probst A.J."/>
            <person name="Thomas B.C."/>
            <person name="Singh A."/>
            <person name="Wilkins M.J."/>
            <person name="Karaoz U."/>
            <person name="Brodie E.L."/>
            <person name="Williams K.H."/>
            <person name="Hubbard S.S."/>
            <person name="Banfield J.F."/>
        </authorList>
    </citation>
    <scope>NUCLEOTIDE SEQUENCE [LARGE SCALE GENOMIC DNA]</scope>
</reference>
<evidence type="ECO:0000313" key="16">
    <source>
        <dbReference type="Proteomes" id="UP000177838"/>
    </source>
</evidence>
<dbReference type="PANTHER" id="PTHR30622:SF3">
    <property type="entry name" value="UNDECAPRENYL-DIPHOSPHATASE"/>
    <property type="match status" value="1"/>
</dbReference>
<comment type="miscellaneous">
    <text evidence="14">Bacitracin is thought to be involved in the inhibition of peptidoglycan synthesis by sequestering undecaprenyl diphosphate, thereby reducing the pool of lipid carrier available.</text>
</comment>
<gene>
    <name evidence="14" type="primary">uppP</name>
    <name evidence="15" type="ORF">A2589_01525</name>
</gene>
<protein>
    <recommendedName>
        <fullName evidence="4 14">Undecaprenyl-diphosphatase</fullName>
        <ecNumber evidence="3 14">3.6.1.27</ecNumber>
    </recommendedName>
    <alternativeName>
        <fullName evidence="12 14">Bacitracin resistance protein</fullName>
    </alternativeName>
    <alternativeName>
        <fullName evidence="11 14">Undecaprenyl pyrophosphate phosphatase</fullName>
    </alternativeName>
</protein>
<comment type="caution">
    <text evidence="15">The sequence shown here is derived from an EMBL/GenBank/DDBJ whole genome shotgun (WGS) entry which is preliminary data.</text>
</comment>
<evidence type="ECO:0000256" key="11">
    <source>
        <dbReference type="ARBA" id="ARBA00032707"/>
    </source>
</evidence>
<evidence type="ECO:0000256" key="7">
    <source>
        <dbReference type="ARBA" id="ARBA00022801"/>
    </source>
</evidence>
<dbReference type="NCBIfam" id="TIGR00753">
    <property type="entry name" value="undec_PP_bacA"/>
    <property type="match status" value="1"/>
</dbReference>
<keyword evidence="6 14" id="KW-0812">Transmembrane</keyword>
<keyword evidence="10 14" id="KW-0046">Antibiotic resistance</keyword>
<keyword evidence="9 14" id="KW-0472">Membrane</keyword>
<keyword evidence="5 14" id="KW-1003">Cell membrane</keyword>
<sequence length="259" mass="28361">MDILEVFILSLVEGLTEFLPISSTGHLMAAAELLDIALSDFLSSFLIFIQLGAILAVVVLYVKRLRTDVVLLKKIAAAWLPTALIGFALYSIIKEVLLTNLSVVAWSLGLGGAGLIIFERWLGRHPERMNRFDLETLSYRQAVIIGCYQALAIVPGVSRSGATIIGGLALGLSRSAIVEFSFLLAIPTMVAAVGYDLWQSGLAFNAVEWQAMALGFALSFIFSLVAIKWLLAFVQKHDFSWFGVYRIVVAVFIYLVIIS</sequence>
<organism evidence="15 16">
    <name type="scientific">Candidatus Vogelbacteria bacterium RIFOXYD1_FULL_46_19</name>
    <dbReference type="NCBI Taxonomy" id="1802439"/>
    <lineage>
        <taxon>Bacteria</taxon>
        <taxon>Candidatus Vogeliibacteriota</taxon>
    </lineage>
</organism>
<evidence type="ECO:0000256" key="4">
    <source>
        <dbReference type="ARBA" id="ARBA00021581"/>
    </source>
</evidence>
<dbReference type="HAMAP" id="MF_01006">
    <property type="entry name" value="Undec_diphosphatase"/>
    <property type="match status" value="1"/>
</dbReference>
<dbReference type="Proteomes" id="UP000177838">
    <property type="component" value="Unassembled WGS sequence"/>
</dbReference>
<evidence type="ECO:0000256" key="2">
    <source>
        <dbReference type="ARBA" id="ARBA00010621"/>
    </source>
</evidence>
<evidence type="ECO:0000256" key="3">
    <source>
        <dbReference type="ARBA" id="ARBA00012374"/>
    </source>
</evidence>
<keyword evidence="8 14" id="KW-1133">Transmembrane helix</keyword>
<feature type="transmembrane region" description="Helical" evidence="14">
    <location>
        <begin position="99"/>
        <end position="118"/>
    </location>
</feature>
<evidence type="ECO:0000313" key="15">
    <source>
        <dbReference type="EMBL" id="OHA59700.1"/>
    </source>
</evidence>
<dbReference type="STRING" id="1802439.A2589_01525"/>
<comment type="function">
    <text evidence="14">Catalyzes the dephosphorylation of undecaprenyl diphosphate (UPP). Confers resistance to bacitracin.</text>
</comment>
<keyword evidence="14" id="KW-0133">Cell shape</keyword>
<dbReference type="PANTHER" id="PTHR30622">
    <property type="entry name" value="UNDECAPRENYL-DIPHOSPHATASE"/>
    <property type="match status" value="1"/>
</dbReference>
<feature type="transmembrane region" description="Helical" evidence="14">
    <location>
        <begin position="74"/>
        <end position="93"/>
    </location>
</feature>
<evidence type="ECO:0000256" key="10">
    <source>
        <dbReference type="ARBA" id="ARBA00023251"/>
    </source>
</evidence>
<evidence type="ECO:0000256" key="1">
    <source>
        <dbReference type="ARBA" id="ARBA00004651"/>
    </source>
</evidence>
<dbReference type="GO" id="GO:0050380">
    <property type="term" value="F:undecaprenyl-diphosphatase activity"/>
    <property type="evidence" value="ECO:0007669"/>
    <property type="project" value="UniProtKB-UniRule"/>
</dbReference>
<dbReference type="GO" id="GO:0046677">
    <property type="term" value="P:response to antibiotic"/>
    <property type="evidence" value="ECO:0007669"/>
    <property type="project" value="UniProtKB-UniRule"/>
</dbReference>
<dbReference type="EC" id="3.6.1.27" evidence="3 14"/>
<comment type="catalytic activity">
    <reaction evidence="13 14">
        <text>di-trans,octa-cis-undecaprenyl diphosphate + H2O = di-trans,octa-cis-undecaprenyl phosphate + phosphate + H(+)</text>
        <dbReference type="Rhea" id="RHEA:28094"/>
        <dbReference type="ChEBI" id="CHEBI:15377"/>
        <dbReference type="ChEBI" id="CHEBI:15378"/>
        <dbReference type="ChEBI" id="CHEBI:43474"/>
        <dbReference type="ChEBI" id="CHEBI:58405"/>
        <dbReference type="ChEBI" id="CHEBI:60392"/>
        <dbReference type="EC" id="3.6.1.27"/>
    </reaction>
</comment>
<dbReference type="GO" id="GO:0008360">
    <property type="term" value="P:regulation of cell shape"/>
    <property type="evidence" value="ECO:0007669"/>
    <property type="project" value="UniProtKB-KW"/>
</dbReference>
<evidence type="ECO:0000256" key="8">
    <source>
        <dbReference type="ARBA" id="ARBA00022989"/>
    </source>
</evidence>
<comment type="subcellular location">
    <subcellularLocation>
        <location evidence="1 14">Cell membrane</location>
        <topology evidence="1 14">Multi-pass membrane protein</topology>
    </subcellularLocation>
</comment>
<dbReference type="AlphaFoldDB" id="A0A1G2QGF6"/>
<feature type="transmembrane region" description="Helical" evidence="14">
    <location>
        <begin position="41"/>
        <end position="62"/>
    </location>
</feature>
<dbReference type="GO" id="GO:0009252">
    <property type="term" value="P:peptidoglycan biosynthetic process"/>
    <property type="evidence" value="ECO:0007669"/>
    <property type="project" value="UniProtKB-KW"/>
</dbReference>
<feature type="transmembrane region" description="Helical" evidence="14">
    <location>
        <begin position="239"/>
        <end position="258"/>
    </location>
</feature>
<dbReference type="InterPro" id="IPR003824">
    <property type="entry name" value="UppP"/>
</dbReference>
<accession>A0A1G2QGF6</accession>
<dbReference type="Pfam" id="PF02673">
    <property type="entry name" value="BacA"/>
    <property type="match status" value="1"/>
</dbReference>
<dbReference type="GO" id="GO:0005886">
    <property type="term" value="C:plasma membrane"/>
    <property type="evidence" value="ECO:0007669"/>
    <property type="project" value="UniProtKB-SubCell"/>
</dbReference>
<feature type="transmembrane region" description="Helical" evidence="14">
    <location>
        <begin position="177"/>
        <end position="198"/>
    </location>
</feature>
<proteinExistence type="inferred from homology"/>
<evidence type="ECO:0000256" key="12">
    <source>
        <dbReference type="ARBA" id="ARBA00032932"/>
    </source>
</evidence>
<name>A0A1G2QGF6_9BACT</name>
<keyword evidence="14" id="KW-0961">Cell wall biogenesis/degradation</keyword>
<keyword evidence="7 14" id="KW-0378">Hydrolase</keyword>
<dbReference type="GO" id="GO:0071555">
    <property type="term" value="P:cell wall organization"/>
    <property type="evidence" value="ECO:0007669"/>
    <property type="project" value="UniProtKB-KW"/>
</dbReference>